<dbReference type="AlphaFoldDB" id="A0A7D4KTS0"/>
<proteinExistence type="predicted"/>
<dbReference type="InterPro" id="IPR002560">
    <property type="entry name" value="Transposase_DDE"/>
</dbReference>
<dbReference type="Proteomes" id="UP000500843">
    <property type="component" value="Chromosome 2"/>
</dbReference>
<reference evidence="2 3" key="1">
    <citation type="submission" date="2020-05" db="EMBL/GenBank/DDBJ databases">
        <title>FDA dAtabase for Regulatory Grade micrObial Sequences (FDA-ARGOS): Supporting development and validation of Infectious Disease Dx tests.</title>
        <authorList>
            <person name="Moreno J."/>
            <person name="Tallon L."/>
            <person name="Sadzewicz L."/>
            <person name="Zhao X."/>
            <person name="Vavikolanu K."/>
            <person name="Mehta A."/>
            <person name="Aluvathingal J."/>
            <person name="Nadendla S."/>
            <person name="Myers T."/>
            <person name="Yan Y."/>
            <person name="Sichtig H."/>
        </authorList>
    </citation>
    <scope>NUCLEOTIDE SEQUENCE [LARGE SCALE GENOMIC DNA]</scope>
    <source>
        <strain evidence="2 3">FDAARGOS_760</strain>
    </source>
</reference>
<accession>A0A7D4KTS0</accession>
<evidence type="ECO:0000313" key="2">
    <source>
        <dbReference type="EMBL" id="QKH89864.1"/>
    </source>
</evidence>
<dbReference type="EMBL" id="CP054011">
    <property type="protein sequence ID" value="QKH89864.1"/>
    <property type="molecule type" value="Genomic_DNA"/>
</dbReference>
<protein>
    <submittedName>
        <fullName evidence="2">Transposase</fullName>
    </submittedName>
</protein>
<dbReference type="Pfam" id="PF01610">
    <property type="entry name" value="DDE_Tnp_ISL3"/>
    <property type="match status" value="1"/>
</dbReference>
<name>A0A7D4KTS0_9BACT</name>
<sequence>MLTKHKTKWTETQKDRAQIIFEHYPTLKKAYDLAMKLTDIYNIKSIKDAARLKLAKWFNEVEELGVDNFYTVIDTFENHYQTILNFFVNRATNANAESFNAKVKAFRAQFRGVTDIPFFLYRLMKLCA</sequence>
<feature type="domain" description="Transposase IS204/IS1001/IS1096/IS1165 DDE" evidence="1">
    <location>
        <begin position="2"/>
        <end position="122"/>
    </location>
</feature>
<organism evidence="2 3">
    <name type="scientific">Prevotella melaninogenica</name>
    <dbReference type="NCBI Taxonomy" id="28132"/>
    <lineage>
        <taxon>Bacteria</taxon>
        <taxon>Pseudomonadati</taxon>
        <taxon>Bacteroidota</taxon>
        <taxon>Bacteroidia</taxon>
        <taxon>Bacteroidales</taxon>
        <taxon>Prevotellaceae</taxon>
        <taxon>Prevotella</taxon>
    </lineage>
</organism>
<evidence type="ECO:0000259" key="1">
    <source>
        <dbReference type="Pfam" id="PF01610"/>
    </source>
</evidence>
<evidence type="ECO:0000313" key="3">
    <source>
        <dbReference type="Proteomes" id="UP000500843"/>
    </source>
</evidence>
<gene>
    <name evidence="2" type="ORF">FIU21_10015</name>
</gene>